<dbReference type="Proteomes" id="UP000007015">
    <property type="component" value="Chromosome 3"/>
</dbReference>
<dbReference type="EMBL" id="CM000128">
    <property type="protein sequence ID" value="EAY90618.1"/>
    <property type="molecule type" value="Genomic_DNA"/>
</dbReference>
<sequence length="194" mass="21019">MEVLGVRCVAADRHQCREALSHAAVRAAMDVVEAGIVVVPPASLGNPYYVDEIRVFVEKGQAHAGVRRAQERRLPRGGRRGEAWQTVGEGQRPHVLVIRRRRAGLEAGRGRSVPCGIGRGDGDPASCSVELRREDGEIDLDFICASTSRRASSASWWQSKSPLIRRPRPPVATSGGGSHGTYMSRSTRSVASIE</sequence>
<evidence type="ECO:0000313" key="2">
    <source>
        <dbReference type="EMBL" id="EAY90618.1"/>
    </source>
</evidence>
<feature type="compositionally biased region" description="Polar residues" evidence="1">
    <location>
        <begin position="181"/>
        <end position="194"/>
    </location>
</feature>
<gene>
    <name evidence="2" type="ORF">OsI_12217</name>
</gene>
<keyword evidence="3" id="KW-1185">Reference proteome</keyword>
<feature type="region of interest" description="Disordered" evidence="1">
    <location>
        <begin position="160"/>
        <end position="194"/>
    </location>
</feature>
<evidence type="ECO:0000256" key="1">
    <source>
        <dbReference type="SAM" id="MobiDB-lite"/>
    </source>
</evidence>
<organism evidence="2 3">
    <name type="scientific">Oryza sativa subsp. indica</name>
    <name type="common">Rice</name>
    <dbReference type="NCBI Taxonomy" id="39946"/>
    <lineage>
        <taxon>Eukaryota</taxon>
        <taxon>Viridiplantae</taxon>
        <taxon>Streptophyta</taxon>
        <taxon>Embryophyta</taxon>
        <taxon>Tracheophyta</taxon>
        <taxon>Spermatophyta</taxon>
        <taxon>Magnoliopsida</taxon>
        <taxon>Liliopsida</taxon>
        <taxon>Poales</taxon>
        <taxon>Poaceae</taxon>
        <taxon>BOP clade</taxon>
        <taxon>Oryzoideae</taxon>
        <taxon>Oryzeae</taxon>
        <taxon>Oryzinae</taxon>
        <taxon>Oryza</taxon>
        <taxon>Oryza sativa</taxon>
    </lineage>
</organism>
<evidence type="ECO:0000313" key="3">
    <source>
        <dbReference type="Proteomes" id="UP000007015"/>
    </source>
</evidence>
<reference evidence="2 3" key="1">
    <citation type="journal article" date="2005" name="PLoS Biol.">
        <title>The genomes of Oryza sativa: a history of duplications.</title>
        <authorList>
            <person name="Yu J."/>
            <person name="Wang J."/>
            <person name="Lin W."/>
            <person name="Li S."/>
            <person name="Li H."/>
            <person name="Zhou J."/>
            <person name="Ni P."/>
            <person name="Dong W."/>
            <person name="Hu S."/>
            <person name="Zeng C."/>
            <person name="Zhang J."/>
            <person name="Zhang Y."/>
            <person name="Li R."/>
            <person name="Xu Z."/>
            <person name="Li S."/>
            <person name="Li X."/>
            <person name="Zheng H."/>
            <person name="Cong L."/>
            <person name="Lin L."/>
            <person name="Yin J."/>
            <person name="Geng J."/>
            <person name="Li G."/>
            <person name="Shi J."/>
            <person name="Liu J."/>
            <person name="Lv H."/>
            <person name="Li J."/>
            <person name="Wang J."/>
            <person name="Deng Y."/>
            <person name="Ran L."/>
            <person name="Shi X."/>
            <person name="Wang X."/>
            <person name="Wu Q."/>
            <person name="Li C."/>
            <person name="Ren X."/>
            <person name="Wang J."/>
            <person name="Wang X."/>
            <person name="Li D."/>
            <person name="Liu D."/>
            <person name="Zhang X."/>
            <person name="Ji Z."/>
            <person name="Zhao W."/>
            <person name="Sun Y."/>
            <person name="Zhang Z."/>
            <person name="Bao J."/>
            <person name="Han Y."/>
            <person name="Dong L."/>
            <person name="Ji J."/>
            <person name="Chen P."/>
            <person name="Wu S."/>
            <person name="Liu J."/>
            <person name="Xiao Y."/>
            <person name="Bu D."/>
            <person name="Tan J."/>
            <person name="Yang L."/>
            <person name="Ye C."/>
            <person name="Zhang J."/>
            <person name="Xu J."/>
            <person name="Zhou Y."/>
            <person name="Yu Y."/>
            <person name="Zhang B."/>
            <person name="Zhuang S."/>
            <person name="Wei H."/>
            <person name="Liu B."/>
            <person name="Lei M."/>
            <person name="Yu H."/>
            <person name="Li Y."/>
            <person name="Xu H."/>
            <person name="Wei S."/>
            <person name="He X."/>
            <person name="Fang L."/>
            <person name="Zhang Z."/>
            <person name="Zhang Y."/>
            <person name="Huang X."/>
            <person name="Su Z."/>
            <person name="Tong W."/>
            <person name="Li J."/>
            <person name="Tong Z."/>
            <person name="Li S."/>
            <person name="Ye J."/>
            <person name="Wang L."/>
            <person name="Fang L."/>
            <person name="Lei T."/>
            <person name="Chen C."/>
            <person name="Chen H."/>
            <person name="Xu Z."/>
            <person name="Li H."/>
            <person name="Huang H."/>
            <person name="Zhang F."/>
            <person name="Xu H."/>
            <person name="Li N."/>
            <person name="Zhao C."/>
            <person name="Li S."/>
            <person name="Dong L."/>
            <person name="Huang Y."/>
            <person name="Li L."/>
            <person name="Xi Y."/>
            <person name="Qi Q."/>
            <person name="Li W."/>
            <person name="Zhang B."/>
            <person name="Hu W."/>
            <person name="Zhang Y."/>
            <person name="Tian X."/>
            <person name="Jiao Y."/>
            <person name="Liang X."/>
            <person name="Jin J."/>
            <person name="Gao L."/>
            <person name="Zheng W."/>
            <person name="Hao B."/>
            <person name="Liu S."/>
            <person name="Wang W."/>
            <person name="Yuan L."/>
            <person name="Cao M."/>
            <person name="McDermott J."/>
            <person name="Samudrala R."/>
            <person name="Wang J."/>
            <person name="Wong G.K."/>
            <person name="Yang H."/>
        </authorList>
    </citation>
    <scope>NUCLEOTIDE SEQUENCE [LARGE SCALE GENOMIC DNA]</scope>
    <source>
        <strain evidence="3">cv. 93-11</strain>
    </source>
</reference>
<protein>
    <submittedName>
        <fullName evidence="2">Uncharacterized protein</fullName>
    </submittedName>
</protein>
<proteinExistence type="predicted"/>
<dbReference type="STRING" id="39946.A2XIF8"/>
<dbReference type="AlphaFoldDB" id="A2XIF8"/>
<dbReference type="HOGENOM" id="CLU_1404535_0_0_1"/>
<name>A2XIF8_ORYSI</name>
<dbReference type="Gramene" id="BGIOSGA012956-TA">
    <property type="protein sequence ID" value="BGIOSGA012956-PA"/>
    <property type="gene ID" value="BGIOSGA012956"/>
</dbReference>
<accession>A2XIF8</accession>